<proteinExistence type="predicted"/>
<sequence length="172" mass="19479">MAHQISTNTFSTSLALLMICNAPDVKLCRLFPNSLHNAAFDGSLHYLAIDIKFLRPGTKIQEIENAIRQGLQKDFIAQRADYKQEHRKKERERLDTIIAVLGLKGSTFNLMKTAAEKKLLINLPNKYNMESDSPFAYVQQIWTRSRFIECGHCAHKIVNLCDLVGSLNVGSE</sequence>
<keyword evidence="2" id="KW-1185">Reference proteome</keyword>
<comment type="caution">
    <text evidence="1">The sequence shown here is derived from an EMBL/GenBank/DDBJ whole genome shotgun (WGS) entry which is preliminary data.</text>
</comment>
<evidence type="ECO:0000313" key="1">
    <source>
        <dbReference type="EMBL" id="KAI5668794.1"/>
    </source>
</evidence>
<organism evidence="1 2">
    <name type="scientific">Catharanthus roseus</name>
    <name type="common">Madagascar periwinkle</name>
    <name type="synonym">Vinca rosea</name>
    <dbReference type="NCBI Taxonomy" id="4058"/>
    <lineage>
        <taxon>Eukaryota</taxon>
        <taxon>Viridiplantae</taxon>
        <taxon>Streptophyta</taxon>
        <taxon>Embryophyta</taxon>
        <taxon>Tracheophyta</taxon>
        <taxon>Spermatophyta</taxon>
        <taxon>Magnoliopsida</taxon>
        <taxon>eudicotyledons</taxon>
        <taxon>Gunneridae</taxon>
        <taxon>Pentapetalae</taxon>
        <taxon>asterids</taxon>
        <taxon>lamiids</taxon>
        <taxon>Gentianales</taxon>
        <taxon>Apocynaceae</taxon>
        <taxon>Rauvolfioideae</taxon>
        <taxon>Vinceae</taxon>
        <taxon>Catharanthinae</taxon>
        <taxon>Catharanthus</taxon>
    </lineage>
</organism>
<dbReference type="EMBL" id="CM044704">
    <property type="protein sequence ID" value="KAI5668794.1"/>
    <property type="molecule type" value="Genomic_DNA"/>
</dbReference>
<protein>
    <submittedName>
        <fullName evidence="1">Uncharacterized protein</fullName>
    </submittedName>
</protein>
<reference evidence="2" key="1">
    <citation type="journal article" date="2023" name="Nat. Plants">
        <title>Single-cell RNA sequencing provides a high-resolution roadmap for understanding the multicellular compartmentation of specialized metabolism.</title>
        <authorList>
            <person name="Sun S."/>
            <person name="Shen X."/>
            <person name="Li Y."/>
            <person name="Li Y."/>
            <person name="Wang S."/>
            <person name="Li R."/>
            <person name="Zhang H."/>
            <person name="Shen G."/>
            <person name="Guo B."/>
            <person name="Wei J."/>
            <person name="Xu J."/>
            <person name="St-Pierre B."/>
            <person name="Chen S."/>
            <person name="Sun C."/>
        </authorList>
    </citation>
    <scope>NUCLEOTIDE SEQUENCE [LARGE SCALE GENOMIC DNA]</scope>
</reference>
<gene>
    <name evidence="1" type="ORF">M9H77_18647</name>
</gene>
<dbReference type="Proteomes" id="UP001060085">
    <property type="component" value="Linkage Group LG04"/>
</dbReference>
<accession>A0ACC0B803</accession>
<evidence type="ECO:0000313" key="2">
    <source>
        <dbReference type="Proteomes" id="UP001060085"/>
    </source>
</evidence>
<name>A0ACC0B803_CATRO</name>